<reference evidence="2" key="1">
    <citation type="submission" date="2014-09" db="EMBL/GenBank/DDBJ databases">
        <authorList>
            <person name="Mudge J."/>
            <person name="Ramaraj T."/>
            <person name="Lindquist I.E."/>
            <person name="Bharti A.K."/>
            <person name="Sundararajan A."/>
            <person name="Cameron C.T."/>
            <person name="Woodward J.E."/>
            <person name="May G.D."/>
            <person name="Brubaker C."/>
            <person name="Broadhvest J."/>
            <person name="Wilkins T.A."/>
        </authorList>
    </citation>
    <scope>NUCLEOTIDE SEQUENCE</scope>
    <source>
        <strain evidence="2">cv. AKA8401</strain>
    </source>
</reference>
<organism evidence="1 2">
    <name type="scientific">Gossypium arboreum</name>
    <name type="common">Tree cotton</name>
    <name type="synonym">Gossypium nanking</name>
    <dbReference type="NCBI Taxonomy" id="29729"/>
    <lineage>
        <taxon>Eukaryota</taxon>
        <taxon>Viridiplantae</taxon>
        <taxon>Streptophyta</taxon>
        <taxon>Embryophyta</taxon>
        <taxon>Tracheophyta</taxon>
        <taxon>Spermatophyta</taxon>
        <taxon>Magnoliopsida</taxon>
        <taxon>eudicotyledons</taxon>
        <taxon>Gunneridae</taxon>
        <taxon>Pentapetalae</taxon>
        <taxon>rosids</taxon>
        <taxon>malvids</taxon>
        <taxon>Malvales</taxon>
        <taxon>Malvaceae</taxon>
        <taxon>Malvoideae</taxon>
        <taxon>Gossypium</taxon>
    </lineage>
</organism>
<dbReference type="EMBL" id="JRRC01154310">
    <property type="protein sequence ID" value="KHG00859.1"/>
    <property type="molecule type" value="Genomic_DNA"/>
</dbReference>
<comment type="caution">
    <text evidence="1">The sequence shown here is derived from an EMBL/GenBank/DDBJ whole genome shotgun (WGS) entry which is preliminary data.</text>
</comment>
<name>A0A0B0MN03_GOSAR</name>
<dbReference type="Proteomes" id="UP000032142">
    <property type="component" value="Unassembled WGS sequence"/>
</dbReference>
<gene>
    <name evidence="1" type="ORF">F383_39082</name>
</gene>
<keyword evidence="2" id="KW-1185">Reference proteome</keyword>
<proteinExistence type="predicted"/>
<evidence type="ECO:0000313" key="2">
    <source>
        <dbReference type="Proteomes" id="UP000032142"/>
    </source>
</evidence>
<dbReference type="AlphaFoldDB" id="A0A0B0MN03"/>
<protein>
    <submittedName>
        <fullName evidence="1">Uncharacterized protein</fullName>
    </submittedName>
</protein>
<sequence>MVLLEHIYRSHILMPTY</sequence>
<accession>A0A0B0MN03</accession>
<evidence type="ECO:0000313" key="1">
    <source>
        <dbReference type="EMBL" id="KHG00859.1"/>
    </source>
</evidence>